<dbReference type="Pfam" id="PF02805">
    <property type="entry name" value="Ada_Zn_binding"/>
    <property type="match status" value="1"/>
</dbReference>
<evidence type="ECO:0000313" key="7">
    <source>
        <dbReference type="EMBL" id="PNS14720.1"/>
    </source>
</evidence>
<proteinExistence type="predicted"/>
<dbReference type="GO" id="GO:0008168">
    <property type="term" value="F:methyltransferase activity"/>
    <property type="evidence" value="ECO:0007669"/>
    <property type="project" value="UniProtKB-KW"/>
</dbReference>
<dbReference type="SUPFAM" id="SSF46689">
    <property type="entry name" value="Homeodomain-like"/>
    <property type="match status" value="1"/>
</dbReference>
<sequence>MDPMRWAAVVARDKSFDGAFVYCVKSTKIYCRPTCAARLARRANVHFCDTSTEAESAGFRPCKRCKPELLSYTPQDDKIQQACHTICRYSLGPENVRLHDLAREAGLTKHHFHRLFKKKTGLTPIQYAHALRAGDTDAGNQTCNFTTLTSMTPSSTTSSSTDMSSPLRSDLGPFAFYAIDQSPASQDDLDFFSPGFDTLSTLDPLLLLPAFDSNNVPAPAHDIDWEWFDMDFPADPNADPIAA</sequence>
<dbReference type="GO" id="GO:0043565">
    <property type="term" value="F:sequence-specific DNA binding"/>
    <property type="evidence" value="ECO:0007669"/>
    <property type="project" value="InterPro"/>
</dbReference>
<dbReference type="EMBL" id="NKHZ01000082">
    <property type="protein sequence ID" value="PNS14720.1"/>
    <property type="molecule type" value="Genomic_DNA"/>
</dbReference>
<evidence type="ECO:0000256" key="5">
    <source>
        <dbReference type="ARBA" id="ARBA00023163"/>
    </source>
</evidence>
<dbReference type="AlphaFoldDB" id="A0A2K1QIK3"/>
<keyword evidence="2" id="KW-0808">Transferase</keyword>
<dbReference type="InterPro" id="IPR035451">
    <property type="entry name" value="Ada-like_dom_sf"/>
</dbReference>
<evidence type="ECO:0000256" key="3">
    <source>
        <dbReference type="ARBA" id="ARBA00023015"/>
    </source>
</evidence>
<dbReference type="GO" id="GO:0008270">
    <property type="term" value="F:zinc ion binding"/>
    <property type="evidence" value="ECO:0007669"/>
    <property type="project" value="InterPro"/>
</dbReference>
<keyword evidence="5" id="KW-0804">Transcription</keyword>
<dbReference type="Proteomes" id="UP000243797">
    <property type="component" value="Unassembled WGS sequence"/>
</dbReference>
<dbReference type="GO" id="GO:0003700">
    <property type="term" value="F:DNA-binding transcription factor activity"/>
    <property type="evidence" value="ECO:0007669"/>
    <property type="project" value="InterPro"/>
</dbReference>
<accession>A0A2K1QIK3</accession>
<evidence type="ECO:0000256" key="4">
    <source>
        <dbReference type="ARBA" id="ARBA00023159"/>
    </source>
</evidence>
<dbReference type="Gene3D" id="3.40.10.10">
    <property type="entry name" value="DNA Methylphosphotriester Repair Domain"/>
    <property type="match status" value="1"/>
</dbReference>
<gene>
    <name evidence="7" type="ORF">CAC42_1742</name>
</gene>
<evidence type="ECO:0000256" key="2">
    <source>
        <dbReference type="ARBA" id="ARBA00022603"/>
    </source>
</evidence>
<organism evidence="7 8">
    <name type="scientific">Sphaceloma murrayae</name>
    <dbReference type="NCBI Taxonomy" id="2082308"/>
    <lineage>
        <taxon>Eukaryota</taxon>
        <taxon>Fungi</taxon>
        <taxon>Dikarya</taxon>
        <taxon>Ascomycota</taxon>
        <taxon>Pezizomycotina</taxon>
        <taxon>Dothideomycetes</taxon>
        <taxon>Dothideomycetidae</taxon>
        <taxon>Myriangiales</taxon>
        <taxon>Elsinoaceae</taxon>
        <taxon>Sphaceloma</taxon>
    </lineage>
</organism>
<dbReference type="InterPro" id="IPR018060">
    <property type="entry name" value="HTH_AraC"/>
</dbReference>
<evidence type="ECO:0000313" key="8">
    <source>
        <dbReference type="Proteomes" id="UP000243797"/>
    </source>
</evidence>
<dbReference type="GO" id="GO:0006281">
    <property type="term" value="P:DNA repair"/>
    <property type="evidence" value="ECO:0007669"/>
    <property type="project" value="InterPro"/>
</dbReference>
<protein>
    <recommendedName>
        <fullName evidence="6">HTH araC/xylS-type domain-containing protein</fullName>
    </recommendedName>
</protein>
<evidence type="ECO:0000256" key="1">
    <source>
        <dbReference type="ARBA" id="ARBA00001947"/>
    </source>
</evidence>
<dbReference type="GO" id="GO:0032259">
    <property type="term" value="P:methylation"/>
    <property type="evidence" value="ECO:0007669"/>
    <property type="project" value="UniProtKB-KW"/>
</dbReference>
<dbReference type="Gene3D" id="1.10.10.60">
    <property type="entry name" value="Homeodomain-like"/>
    <property type="match status" value="1"/>
</dbReference>
<dbReference type="InterPro" id="IPR004026">
    <property type="entry name" value="Ada_DNA_repair_Zn-bd"/>
</dbReference>
<dbReference type="Pfam" id="PF00165">
    <property type="entry name" value="HTH_AraC"/>
    <property type="match status" value="1"/>
</dbReference>
<comment type="caution">
    <text evidence="7">The sequence shown here is derived from an EMBL/GenBank/DDBJ whole genome shotgun (WGS) entry which is preliminary data.</text>
</comment>
<reference evidence="7 8" key="1">
    <citation type="submission" date="2017-06" db="EMBL/GenBank/DDBJ databases">
        <title>Draft genome sequence of a variant of Elsinoe murrayae.</title>
        <authorList>
            <person name="Cheng Q."/>
        </authorList>
    </citation>
    <scope>NUCLEOTIDE SEQUENCE [LARGE SCALE GENOMIC DNA]</scope>
    <source>
        <strain evidence="7 8">CQ-2017a</strain>
    </source>
</reference>
<keyword evidence="8" id="KW-1185">Reference proteome</keyword>
<keyword evidence="2" id="KW-0489">Methyltransferase</keyword>
<dbReference type="PROSITE" id="PS01124">
    <property type="entry name" value="HTH_ARAC_FAMILY_2"/>
    <property type="match status" value="1"/>
</dbReference>
<keyword evidence="4" id="KW-0010">Activator</keyword>
<dbReference type="SUPFAM" id="SSF57884">
    <property type="entry name" value="Ada DNA repair protein, N-terminal domain (N-Ada 10)"/>
    <property type="match status" value="1"/>
</dbReference>
<dbReference type="InParanoid" id="A0A2K1QIK3"/>
<feature type="domain" description="HTH araC/xylS-type" evidence="6">
    <location>
        <begin position="78"/>
        <end position="130"/>
    </location>
</feature>
<dbReference type="STRING" id="2082308.A0A2K1QIK3"/>
<keyword evidence="3" id="KW-0805">Transcription regulation</keyword>
<comment type="cofactor">
    <cofactor evidence="1">
        <name>Zn(2+)</name>
        <dbReference type="ChEBI" id="CHEBI:29105"/>
    </cofactor>
</comment>
<name>A0A2K1QIK3_9PEZI</name>
<evidence type="ECO:0000259" key="6">
    <source>
        <dbReference type="PROSITE" id="PS01124"/>
    </source>
</evidence>
<dbReference type="InterPro" id="IPR009057">
    <property type="entry name" value="Homeodomain-like_sf"/>
</dbReference>
<dbReference type="OrthoDB" id="2447880at2759"/>